<evidence type="ECO:0000313" key="11">
    <source>
        <dbReference type="Proteomes" id="UP001180503"/>
    </source>
</evidence>
<keyword evidence="4" id="KW-0418">Kinase</keyword>
<dbReference type="EMBL" id="JAVRFB010000024">
    <property type="protein sequence ID" value="MDT0405394.1"/>
    <property type="molecule type" value="Genomic_DNA"/>
</dbReference>
<dbReference type="EC" id="2.7.1.-" evidence="10"/>
<proteinExistence type="inferred from homology"/>
<evidence type="ECO:0000259" key="9">
    <source>
        <dbReference type="Pfam" id="PF02782"/>
    </source>
</evidence>
<keyword evidence="6" id="KW-1015">Disulfide bond</keyword>
<dbReference type="RefSeq" id="WP_030226529.1">
    <property type="nucleotide sequence ID" value="NZ_JAVRFB010000024.1"/>
</dbReference>
<dbReference type="Pfam" id="PF02782">
    <property type="entry name" value="FGGY_C"/>
    <property type="match status" value="1"/>
</dbReference>
<evidence type="ECO:0000256" key="3">
    <source>
        <dbReference type="ARBA" id="ARBA00022741"/>
    </source>
</evidence>
<dbReference type="InterPro" id="IPR018485">
    <property type="entry name" value="FGGY_C"/>
</dbReference>
<dbReference type="Gene3D" id="3.30.420.40">
    <property type="match status" value="2"/>
</dbReference>
<evidence type="ECO:0000256" key="2">
    <source>
        <dbReference type="ARBA" id="ARBA00022679"/>
    </source>
</evidence>
<keyword evidence="3" id="KW-0547">Nucleotide-binding</keyword>
<evidence type="ECO:0000313" key="10">
    <source>
        <dbReference type="EMBL" id="MDT0405394.1"/>
    </source>
</evidence>
<dbReference type="InterPro" id="IPR043129">
    <property type="entry name" value="ATPase_NBD"/>
</dbReference>
<evidence type="ECO:0000256" key="1">
    <source>
        <dbReference type="ARBA" id="ARBA00009156"/>
    </source>
</evidence>
<reference evidence="11" key="1">
    <citation type="submission" date="2023-07" db="EMBL/GenBank/DDBJ databases">
        <title>30 novel species of actinomycetes from the DSMZ collection.</title>
        <authorList>
            <person name="Nouioui I."/>
        </authorList>
    </citation>
    <scope>NUCLEOTIDE SEQUENCE [LARGE SCALE GENOMIC DNA]</scope>
    <source>
        <strain evidence="11">DSM 41635</strain>
    </source>
</reference>
<gene>
    <name evidence="10" type="ORF">RM528_26505</name>
</gene>
<accession>A0ABU2QNF9</accession>
<dbReference type="SUPFAM" id="SSF53067">
    <property type="entry name" value="Actin-like ATPase domain"/>
    <property type="match status" value="2"/>
</dbReference>
<dbReference type="PANTHER" id="PTHR10196:SF93">
    <property type="entry name" value="L-RHAMNULOKINASE"/>
    <property type="match status" value="1"/>
</dbReference>
<feature type="domain" description="Carbohydrate kinase FGGY N-terminal" evidence="8">
    <location>
        <begin position="70"/>
        <end position="242"/>
    </location>
</feature>
<sequence length="482" mass="51080">MSTAVKSYAAVDLGASSGRVMVGRVGPDSLELAEAHRFPNRPVRVPEGLRWDVLGLYAGVLDGLRAAGPVDSVGIDSWAVDYGLLDADGALLGNPVHYRDRRTDGIAEKVWATLPAGELYAATGLQYAPFNTLYQLTAARGSAQLAAAKRLLLIPDLLTYWLTGRQGTELTNASTTQLIDPGTRDWAYGVAERLGVDLSLFAPLRRPGDAAGMLRPEVLEETGLTGPVPVTAVGSHDTASAVAAVPAGRERFAYICTGTWSLAGLELDAPVLTEESRAANFTNELGLDGTVRYLRNIMGLWLLQECVRAWGEPDLGALLLEAGKVPALRSVVDAGDAAFLAPGRMPERIAEACRDSGQPVPATRAEITRCILDSLALAHRKAVEDAQRLAGQPVDVVHIVGGGTRNALLCQLTADACGLPVVSGPTEAAALGNVLVQARAHGLAGDLAGMRRLLTRTQPLTRYEPRGGTRRWQAAQARLARD</sequence>
<evidence type="ECO:0000256" key="7">
    <source>
        <dbReference type="ARBA" id="ARBA00023308"/>
    </source>
</evidence>
<dbReference type="GO" id="GO:0016740">
    <property type="term" value="F:transferase activity"/>
    <property type="evidence" value="ECO:0007669"/>
    <property type="project" value="UniProtKB-KW"/>
</dbReference>
<dbReference type="InterPro" id="IPR013449">
    <property type="entry name" value="Rhamnulokinase"/>
</dbReference>
<protein>
    <submittedName>
        <fullName evidence="10">Rhamnulokinase family protein</fullName>
        <ecNumber evidence="10">2.7.1.-</ecNumber>
    </submittedName>
</protein>
<evidence type="ECO:0000259" key="8">
    <source>
        <dbReference type="Pfam" id="PF00370"/>
    </source>
</evidence>
<evidence type="ECO:0000256" key="5">
    <source>
        <dbReference type="ARBA" id="ARBA00022840"/>
    </source>
</evidence>
<comment type="similarity">
    <text evidence="1">Belongs to the FGGY kinase family.</text>
</comment>
<dbReference type="Proteomes" id="UP001180503">
    <property type="component" value="Unassembled WGS sequence"/>
</dbReference>
<name>A0ABU2QNF9_9ACTN</name>
<dbReference type="Pfam" id="PF00370">
    <property type="entry name" value="FGGY_N"/>
    <property type="match status" value="1"/>
</dbReference>
<feature type="domain" description="Carbohydrate kinase FGGY C-terminal" evidence="9">
    <location>
        <begin position="253"/>
        <end position="440"/>
    </location>
</feature>
<evidence type="ECO:0000256" key="6">
    <source>
        <dbReference type="ARBA" id="ARBA00023157"/>
    </source>
</evidence>
<dbReference type="CDD" id="cd07771">
    <property type="entry name" value="ASKHA_NBD_FGGY_RhaB-like"/>
    <property type="match status" value="1"/>
</dbReference>
<evidence type="ECO:0000256" key="4">
    <source>
        <dbReference type="ARBA" id="ARBA00022777"/>
    </source>
</evidence>
<dbReference type="PANTHER" id="PTHR10196">
    <property type="entry name" value="SUGAR KINASE"/>
    <property type="match status" value="1"/>
</dbReference>
<keyword evidence="7" id="KW-0684">Rhamnose metabolism</keyword>
<comment type="caution">
    <text evidence="10">The sequence shown here is derived from an EMBL/GenBank/DDBJ whole genome shotgun (WGS) entry which is preliminary data.</text>
</comment>
<keyword evidence="5" id="KW-0067">ATP-binding</keyword>
<keyword evidence="2 10" id="KW-0808">Transferase</keyword>
<organism evidence="10 11">
    <name type="scientific">Streptomyces edwardsiae</name>
    <dbReference type="NCBI Taxonomy" id="3075527"/>
    <lineage>
        <taxon>Bacteria</taxon>
        <taxon>Bacillati</taxon>
        <taxon>Actinomycetota</taxon>
        <taxon>Actinomycetes</taxon>
        <taxon>Kitasatosporales</taxon>
        <taxon>Streptomycetaceae</taxon>
        <taxon>Streptomyces</taxon>
    </lineage>
</organism>
<dbReference type="InterPro" id="IPR018484">
    <property type="entry name" value="FGGY_N"/>
</dbReference>